<keyword evidence="2" id="KW-1185">Reference proteome</keyword>
<reference evidence="1 2" key="1">
    <citation type="submission" date="2019-05" db="EMBL/GenBank/DDBJ databases">
        <title>Another draft genome of Portunus trituberculatus and its Hox gene families provides insights of decapod evolution.</title>
        <authorList>
            <person name="Jeong J.-H."/>
            <person name="Song I."/>
            <person name="Kim S."/>
            <person name="Choi T."/>
            <person name="Kim D."/>
            <person name="Ryu S."/>
            <person name="Kim W."/>
        </authorList>
    </citation>
    <scope>NUCLEOTIDE SEQUENCE [LARGE SCALE GENOMIC DNA]</scope>
    <source>
        <tissue evidence="1">Muscle</tissue>
    </source>
</reference>
<dbReference type="Proteomes" id="UP000324222">
    <property type="component" value="Unassembled WGS sequence"/>
</dbReference>
<organism evidence="1 2">
    <name type="scientific">Portunus trituberculatus</name>
    <name type="common">Swimming crab</name>
    <name type="synonym">Neptunus trituberculatus</name>
    <dbReference type="NCBI Taxonomy" id="210409"/>
    <lineage>
        <taxon>Eukaryota</taxon>
        <taxon>Metazoa</taxon>
        <taxon>Ecdysozoa</taxon>
        <taxon>Arthropoda</taxon>
        <taxon>Crustacea</taxon>
        <taxon>Multicrustacea</taxon>
        <taxon>Malacostraca</taxon>
        <taxon>Eumalacostraca</taxon>
        <taxon>Eucarida</taxon>
        <taxon>Decapoda</taxon>
        <taxon>Pleocyemata</taxon>
        <taxon>Brachyura</taxon>
        <taxon>Eubrachyura</taxon>
        <taxon>Portunoidea</taxon>
        <taxon>Portunidae</taxon>
        <taxon>Portuninae</taxon>
        <taxon>Portunus</taxon>
    </lineage>
</organism>
<proteinExistence type="predicted"/>
<accession>A0A5B7JV34</accession>
<dbReference type="AlphaFoldDB" id="A0A5B7JV34"/>
<comment type="caution">
    <text evidence="1">The sequence shown here is derived from an EMBL/GenBank/DDBJ whole genome shotgun (WGS) entry which is preliminary data.</text>
</comment>
<sequence length="61" mass="6660">MAPNSRLQYPNPIILPSPPRLCFSPDLAKCPQHGARDRGNTGGGFVRKVVGRSDPFIELTI</sequence>
<protein>
    <submittedName>
        <fullName evidence="1">Uncharacterized protein</fullName>
    </submittedName>
</protein>
<evidence type="ECO:0000313" key="2">
    <source>
        <dbReference type="Proteomes" id="UP000324222"/>
    </source>
</evidence>
<name>A0A5B7JV34_PORTR</name>
<evidence type="ECO:0000313" key="1">
    <source>
        <dbReference type="EMBL" id="MPC98186.1"/>
    </source>
</evidence>
<gene>
    <name evidence="1" type="ORF">E2C01_093542</name>
</gene>
<dbReference type="EMBL" id="VSRR010112969">
    <property type="protein sequence ID" value="MPC98186.1"/>
    <property type="molecule type" value="Genomic_DNA"/>
</dbReference>